<dbReference type="RefSeq" id="WP_115301353.1">
    <property type="nucleotide sequence ID" value="NZ_CAAAHO010000003.1"/>
</dbReference>
<keyword evidence="1" id="KW-1133">Transmembrane helix</keyword>
<feature type="transmembrane region" description="Helical" evidence="1">
    <location>
        <begin position="44"/>
        <end position="61"/>
    </location>
</feature>
<keyword evidence="1" id="KW-0472">Membrane</keyword>
<gene>
    <name evidence="2" type="ORF">NCTC13315_00055</name>
</gene>
<evidence type="ECO:0000313" key="3">
    <source>
        <dbReference type="Proteomes" id="UP000254968"/>
    </source>
</evidence>
<dbReference type="Proteomes" id="UP000254968">
    <property type="component" value="Unassembled WGS sequence"/>
</dbReference>
<dbReference type="EMBL" id="UGNV01000001">
    <property type="protein sequence ID" value="STX27549.1"/>
    <property type="molecule type" value="Genomic_DNA"/>
</dbReference>
<keyword evidence="3" id="KW-1185">Reference proteome</keyword>
<feature type="transmembrane region" description="Helical" evidence="1">
    <location>
        <begin position="7"/>
        <end position="24"/>
    </location>
</feature>
<protein>
    <recommendedName>
        <fullName evidence="4">Transmembrane protein</fullName>
    </recommendedName>
</protein>
<evidence type="ECO:0000313" key="2">
    <source>
        <dbReference type="EMBL" id="STX27549.1"/>
    </source>
</evidence>
<name>A0A378HXE5_9GAMM</name>
<keyword evidence="1" id="KW-0812">Transmembrane</keyword>
<accession>A0A378HXE5</accession>
<evidence type="ECO:0008006" key="4">
    <source>
        <dbReference type="Google" id="ProtNLM"/>
    </source>
</evidence>
<reference evidence="2 3" key="1">
    <citation type="submission" date="2018-06" db="EMBL/GenBank/DDBJ databases">
        <authorList>
            <consortium name="Pathogen Informatics"/>
            <person name="Doyle S."/>
        </authorList>
    </citation>
    <scope>NUCLEOTIDE SEQUENCE [LARGE SCALE GENOMIC DNA]</scope>
    <source>
        <strain evidence="2 3">NCTC13315</strain>
    </source>
</reference>
<dbReference type="AlphaFoldDB" id="A0A378HXE5"/>
<sequence>METFYQILGLIGAGLIIWFMYRSIKNRPDLFSRENLSKSFSTMGILALILIAFVGLLILMVRNT</sequence>
<proteinExistence type="predicted"/>
<evidence type="ECO:0000256" key="1">
    <source>
        <dbReference type="SAM" id="Phobius"/>
    </source>
</evidence>
<dbReference type="OrthoDB" id="5649942at2"/>
<organism evidence="2 3">
    <name type="scientific">Legionella beliardensis</name>
    <dbReference type="NCBI Taxonomy" id="91822"/>
    <lineage>
        <taxon>Bacteria</taxon>
        <taxon>Pseudomonadati</taxon>
        <taxon>Pseudomonadota</taxon>
        <taxon>Gammaproteobacteria</taxon>
        <taxon>Legionellales</taxon>
        <taxon>Legionellaceae</taxon>
        <taxon>Legionella</taxon>
    </lineage>
</organism>